<dbReference type="Proteomes" id="UP001234202">
    <property type="component" value="Unassembled WGS sequence"/>
</dbReference>
<reference evidence="1" key="1">
    <citation type="submission" date="2023-04" db="EMBL/GenBank/DDBJ databases">
        <title>Draft Genome sequencing of Naganishia species isolated from polar environments using Oxford Nanopore Technology.</title>
        <authorList>
            <person name="Leo P."/>
            <person name="Venkateswaran K."/>
        </authorList>
    </citation>
    <scope>NUCLEOTIDE SEQUENCE</scope>
    <source>
        <strain evidence="1">DBVPG 5303</strain>
    </source>
</reference>
<evidence type="ECO:0000313" key="2">
    <source>
        <dbReference type="Proteomes" id="UP001234202"/>
    </source>
</evidence>
<keyword evidence="2" id="KW-1185">Reference proteome</keyword>
<accession>A0ACC2XEB2</accession>
<name>A0ACC2XEB2_9TREE</name>
<gene>
    <name evidence="1" type="ORF">QFC24_004522</name>
</gene>
<evidence type="ECO:0000313" key="1">
    <source>
        <dbReference type="EMBL" id="KAJ9121940.1"/>
    </source>
</evidence>
<protein>
    <submittedName>
        <fullName evidence="1">Uncharacterized protein</fullName>
    </submittedName>
</protein>
<proteinExistence type="predicted"/>
<dbReference type="EMBL" id="JASBWV010000016">
    <property type="protein sequence ID" value="KAJ9121940.1"/>
    <property type="molecule type" value="Genomic_DNA"/>
</dbReference>
<organism evidence="1 2">
    <name type="scientific">Naganishia onofrii</name>
    <dbReference type="NCBI Taxonomy" id="1851511"/>
    <lineage>
        <taxon>Eukaryota</taxon>
        <taxon>Fungi</taxon>
        <taxon>Dikarya</taxon>
        <taxon>Basidiomycota</taxon>
        <taxon>Agaricomycotina</taxon>
        <taxon>Tremellomycetes</taxon>
        <taxon>Filobasidiales</taxon>
        <taxon>Filobasidiaceae</taxon>
        <taxon>Naganishia</taxon>
    </lineage>
</organism>
<comment type="caution">
    <text evidence="1">The sequence shown here is derived from an EMBL/GenBank/DDBJ whole genome shotgun (WGS) entry which is preliminary data.</text>
</comment>
<sequence length="270" mass="29102">MTSVPTTELAQHHRLNTFGRTRVILHGRQRPDERIGAGNVQPSASVKIADVVHLGMLNAPLLSHRSLPSVSITLSPRTSPISGHLSRNALGLGLPSVRQSPEESIIFAHGLALTESLRRPVYALEPVVGIHNTLANSLWKRAPTLSLQLSSASRYSSVDSAPDLSAPSLVLAQKYFKEKPVIRTARRETFCLAGATKDAPVGHLLDNSGSSDSGNRTVEERTSCEPPCVTAEDLKLPLRSDAFLDFMVNSGLIGRRKRSKRGRGIAASGK</sequence>